<accession>A0AAW4N3G8</accession>
<dbReference type="EMBL" id="JAHOEI010000224">
    <property type="protein sequence ID" value="MBV3389392.1"/>
    <property type="molecule type" value="Genomic_DNA"/>
</dbReference>
<dbReference type="Proteomes" id="UP001196765">
    <property type="component" value="Unassembled WGS sequence"/>
</dbReference>
<dbReference type="AlphaFoldDB" id="A0AAW4N3G8"/>
<organism evidence="1 2">
    <name type="scientific">Segatella copri</name>
    <dbReference type="NCBI Taxonomy" id="165179"/>
    <lineage>
        <taxon>Bacteria</taxon>
        <taxon>Pseudomonadati</taxon>
        <taxon>Bacteroidota</taxon>
        <taxon>Bacteroidia</taxon>
        <taxon>Bacteroidales</taxon>
        <taxon>Prevotellaceae</taxon>
        <taxon>Segatella</taxon>
    </lineage>
</organism>
<proteinExistence type="predicted"/>
<name>A0AAW4N3G8_9BACT</name>
<evidence type="ECO:0000313" key="2">
    <source>
        <dbReference type="Proteomes" id="UP001196765"/>
    </source>
</evidence>
<evidence type="ECO:0000313" key="1">
    <source>
        <dbReference type="EMBL" id="MBV3389392.1"/>
    </source>
</evidence>
<protein>
    <submittedName>
        <fullName evidence="1">Uncharacterized protein</fullName>
    </submittedName>
</protein>
<reference evidence="1" key="1">
    <citation type="submission" date="2021-06" db="EMBL/GenBank/DDBJ databases">
        <title>Collection of gut derived symbiotic bacterial strains cultured from healthy donors.</title>
        <authorList>
            <person name="Lin H."/>
            <person name="Littmann E."/>
            <person name="Pamer E.G."/>
        </authorList>
    </citation>
    <scope>NUCLEOTIDE SEQUENCE</scope>
    <source>
        <strain evidence="1">MSK.21.74</strain>
    </source>
</reference>
<feature type="non-terminal residue" evidence="1">
    <location>
        <position position="102"/>
    </location>
</feature>
<sequence length="102" mass="11409">MKPDVFVVNAEGGSDEKRRICKERGIEYVELQRTPHAGLKARSSSDLKKALSNVSDNSAQEAGIPTRLDLAGTWIDQPYVSHYHPGWAITISLEPTFEVRDR</sequence>
<comment type="caution">
    <text evidence="1">The sequence shown here is derived from an EMBL/GenBank/DDBJ whole genome shotgun (WGS) entry which is preliminary data.</text>
</comment>
<gene>
    <name evidence="1" type="ORF">KSW82_16935</name>
</gene>